<dbReference type="InterPro" id="IPR036291">
    <property type="entry name" value="NAD(P)-bd_dom_sf"/>
</dbReference>
<name>A0A8H4RCS0_9HELO</name>
<dbReference type="AlphaFoldDB" id="A0A8H4RCS0"/>
<comment type="caution">
    <text evidence="1">The sequence shown here is derived from an EMBL/GenBank/DDBJ whole genome shotgun (WGS) entry which is preliminary data.</text>
</comment>
<evidence type="ECO:0000313" key="1">
    <source>
        <dbReference type="EMBL" id="KAF4627158.1"/>
    </source>
</evidence>
<protein>
    <submittedName>
        <fullName evidence="1">Uncharacterized protein</fullName>
    </submittedName>
</protein>
<sequence>MADRYSVTKLMAIFVIKQMAAMSPLSSSNVIVNIVAPGFCKSELTRENNSLGLRIFKRLAARETEVGSRTLIYGASAPVESHGQYVPDCKITPTAGLTKGEAGAELQNRIWMEIRAKLEYIQPGVTSLS</sequence>
<accession>A0A8H4RCS0</accession>
<gene>
    <name evidence="1" type="ORF">G7Y89_g10999</name>
</gene>
<organism evidence="1 2">
    <name type="scientific">Cudoniella acicularis</name>
    <dbReference type="NCBI Taxonomy" id="354080"/>
    <lineage>
        <taxon>Eukaryota</taxon>
        <taxon>Fungi</taxon>
        <taxon>Dikarya</taxon>
        <taxon>Ascomycota</taxon>
        <taxon>Pezizomycotina</taxon>
        <taxon>Leotiomycetes</taxon>
        <taxon>Helotiales</taxon>
        <taxon>Tricladiaceae</taxon>
        <taxon>Cudoniella</taxon>
    </lineage>
</organism>
<dbReference type="OrthoDB" id="542013at2759"/>
<keyword evidence="2" id="KW-1185">Reference proteome</keyword>
<dbReference type="Gene3D" id="3.40.50.720">
    <property type="entry name" value="NAD(P)-binding Rossmann-like Domain"/>
    <property type="match status" value="1"/>
</dbReference>
<dbReference type="Proteomes" id="UP000566819">
    <property type="component" value="Unassembled WGS sequence"/>
</dbReference>
<reference evidence="1 2" key="1">
    <citation type="submission" date="2020-03" db="EMBL/GenBank/DDBJ databases">
        <title>Draft Genome Sequence of Cudoniella acicularis.</title>
        <authorList>
            <person name="Buettner E."/>
            <person name="Kellner H."/>
        </authorList>
    </citation>
    <scope>NUCLEOTIDE SEQUENCE [LARGE SCALE GENOMIC DNA]</scope>
    <source>
        <strain evidence="1 2">DSM 108380</strain>
    </source>
</reference>
<proteinExistence type="predicted"/>
<dbReference type="SUPFAM" id="SSF51735">
    <property type="entry name" value="NAD(P)-binding Rossmann-fold domains"/>
    <property type="match status" value="1"/>
</dbReference>
<dbReference type="EMBL" id="JAAMPI010001018">
    <property type="protein sequence ID" value="KAF4627158.1"/>
    <property type="molecule type" value="Genomic_DNA"/>
</dbReference>
<evidence type="ECO:0000313" key="2">
    <source>
        <dbReference type="Proteomes" id="UP000566819"/>
    </source>
</evidence>